<organism evidence="5 6">
    <name type="scientific">Roseomonas alba</name>
    <dbReference type="NCBI Taxonomy" id="2846776"/>
    <lineage>
        <taxon>Bacteria</taxon>
        <taxon>Pseudomonadati</taxon>
        <taxon>Pseudomonadota</taxon>
        <taxon>Alphaproteobacteria</taxon>
        <taxon>Acetobacterales</taxon>
        <taxon>Roseomonadaceae</taxon>
        <taxon>Roseomonas</taxon>
    </lineage>
</organism>
<dbReference type="InterPro" id="IPR049625">
    <property type="entry name" value="Glyco_transf_61_cat"/>
</dbReference>
<evidence type="ECO:0000256" key="3">
    <source>
        <dbReference type="ARBA" id="ARBA00023180"/>
    </source>
</evidence>
<proteinExistence type="predicted"/>
<evidence type="ECO:0000259" key="4">
    <source>
        <dbReference type="Pfam" id="PF04577"/>
    </source>
</evidence>
<feature type="domain" description="Glycosyltransferase 61 catalytic" evidence="4">
    <location>
        <begin position="126"/>
        <end position="294"/>
    </location>
</feature>
<evidence type="ECO:0000256" key="1">
    <source>
        <dbReference type="ARBA" id="ARBA00022676"/>
    </source>
</evidence>
<dbReference type="PANTHER" id="PTHR20961">
    <property type="entry name" value="GLYCOSYLTRANSFERASE"/>
    <property type="match status" value="1"/>
</dbReference>
<evidence type="ECO:0000256" key="2">
    <source>
        <dbReference type="ARBA" id="ARBA00022679"/>
    </source>
</evidence>
<keyword evidence="3" id="KW-0325">Glycoprotein</keyword>
<dbReference type="Pfam" id="PF04577">
    <property type="entry name" value="Glyco_transf_61"/>
    <property type="match status" value="1"/>
</dbReference>
<dbReference type="RefSeq" id="WP_219760879.1">
    <property type="nucleotide sequence ID" value="NZ_JAHYBZ010000001.1"/>
</dbReference>
<dbReference type="InterPro" id="IPR007657">
    <property type="entry name" value="Glycosyltransferase_61"/>
</dbReference>
<gene>
    <name evidence="5" type="ORF">KPL78_01520</name>
</gene>
<evidence type="ECO:0000313" key="6">
    <source>
        <dbReference type="Proteomes" id="UP001196565"/>
    </source>
</evidence>
<dbReference type="Proteomes" id="UP001196565">
    <property type="component" value="Unassembled WGS sequence"/>
</dbReference>
<sequence>MTERALPGTSYPIRYAGIIDASGPCAAIEQSFRQRQRYDAAPQTIAFHPGRWILDLRFGSLLEKRDGSWQPRSGTLYHPYRPGESAYVAEVNGILPRALERGRVAELGAEQGRWNVPLLGRWSGVYFHLLAETLTQIDLLEEAFGSAALRGIAPAEASTVQRIGIDDAARRGIAKATAPGRFAAIDGALLYSGLHRHAAINAAFAAMARRLRARYATGTATTDRPIYIARLAATARPLGNEAAVTALAESLGYEILDPGTLSFADQVRRFAAARVVVGPHGSGLSSAAFCEAGSLLLELRPLNRAGQSPTLEDSYRRIAAVGSLFYDCAIFPNPPDTEAWDVDLDRAARILERAAAWRVPAGEAA</sequence>
<reference evidence="5 6" key="1">
    <citation type="submission" date="2021-07" db="EMBL/GenBank/DDBJ databases">
        <authorList>
            <person name="So Y."/>
        </authorList>
    </citation>
    <scope>NUCLEOTIDE SEQUENCE [LARGE SCALE GENOMIC DNA]</scope>
    <source>
        <strain evidence="5 6">HJA6</strain>
    </source>
</reference>
<evidence type="ECO:0000313" key="5">
    <source>
        <dbReference type="EMBL" id="MBW6396500.1"/>
    </source>
</evidence>
<keyword evidence="2" id="KW-0808">Transferase</keyword>
<name>A0ABS7A5A0_9PROT</name>
<comment type="caution">
    <text evidence="5">The sequence shown here is derived from an EMBL/GenBank/DDBJ whole genome shotgun (WGS) entry which is preliminary data.</text>
</comment>
<keyword evidence="6" id="KW-1185">Reference proteome</keyword>
<accession>A0ABS7A5A0</accession>
<dbReference type="EMBL" id="JAHYBZ010000001">
    <property type="protein sequence ID" value="MBW6396500.1"/>
    <property type="molecule type" value="Genomic_DNA"/>
</dbReference>
<protein>
    <submittedName>
        <fullName evidence="5">Glycosyltransferase family 61 protein</fullName>
    </submittedName>
</protein>
<keyword evidence="1" id="KW-0328">Glycosyltransferase</keyword>